<comment type="caution">
    <text evidence="3">The sequence shown here is derived from an EMBL/GenBank/DDBJ whole genome shotgun (WGS) entry which is preliminary data.</text>
</comment>
<sequence>MVCCLTLKPRYVLISILRILALICLLTLPLRAQVAPAGRFLSDSIQIGRPFQYALVYRHQPTEEVLFPDTALHFAPYQVRQVTIFPTTTTGTIPDIVSRDSAVYTLISFETSPIQLLQVPIRIVNEADCTLIMTQPDTVFLRTSITASAADTTRAVSTTLATNTDLIQLRQQFNYPVLIAVVTGLSMLLGLLYLLFGRWISRKVRLYQLYLKQVRFQRDYNQLIRNLNAETATTTTSQAVSVWKEYLGQLEGQSFASLTTTEIAERMADERVVDALREADRVIYGGAFSVQSQPALRLLRDVATQTYRRKRAALLANAVDQPTDRPTDSSPPTTSTQLPVPS</sequence>
<dbReference type="EMBL" id="QXED01000004">
    <property type="protein sequence ID" value="RIV22520.1"/>
    <property type="molecule type" value="Genomic_DNA"/>
</dbReference>
<evidence type="ECO:0000256" key="1">
    <source>
        <dbReference type="SAM" id="MobiDB-lite"/>
    </source>
</evidence>
<proteinExistence type="predicted"/>
<keyword evidence="4" id="KW-1185">Reference proteome</keyword>
<protein>
    <submittedName>
        <fullName evidence="3">Uncharacterized protein</fullName>
    </submittedName>
</protein>
<name>A0A418M8W0_9BACT</name>
<evidence type="ECO:0000313" key="3">
    <source>
        <dbReference type="EMBL" id="RIV22520.1"/>
    </source>
</evidence>
<accession>A0A418M8W0</accession>
<evidence type="ECO:0000256" key="2">
    <source>
        <dbReference type="SAM" id="Phobius"/>
    </source>
</evidence>
<dbReference type="Proteomes" id="UP000283523">
    <property type="component" value="Unassembled WGS sequence"/>
</dbReference>
<keyword evidence="2" id="KW-0472">Membrane</keyword>
<keyword evidence="2" id="KW-1133">Transmembrane helix</keyword>
<feature type="compositionally biased region" description="Low complexity" evidence="1">
    <location>
        <begin position="328"/>
        <end position="342"/>
    </location>
</feature>
<dbReference type="OrthoDB" id="848790at2"/>
<feature type="transmembrane region" description="Helical" evidence="2">
    <location>
        <begin position="173"/>
        <end position="196"/>
    </location>
</feature>
<dbReference type="AlphaFoldDB" id="A0A418M8W0"/>
<feature type="region of interest" description="Disordered" evidence="1">
    <location>
        <begin position="315"/>
        <end position="342"/>
    </location>
</feature>
<keyword evidence="2" id="KW-0812">Transmembrane</keyword>
<reference evidence="3 4" key="1">
    <citation type="submission" date="2018-08" db="EMBL/GenBank/DDBJ databases">
        <title>Fibrisoma montanum sp. nov., isolated from Danxia mountain soil.</title>
        <authorList>
            <person name="Huang Y."/>
        </authorList>
    </citation>
    <scope>NUCLEOTIDE SEQUENCE [LARGE SCALE GENOMIC DNA]</scope>
    <source>
        <strain evidence="3 4">HYT19</strain>
    </source>
</reference>
<organism evidence="3 4">
    <name type="scientific">Fibrisoma montanum</name>
    <dbReference type="NCBI Taxonomy" id="2305895"/>
    <lineage>
        <taxon>Bacteria</taxon>
        <taxon>Pseudomonadati</taxon>
        <taxon>Bacteroidota</taxon>
        <taxon>Cytophagia</taxon>
        <taxon>Cytophagales</taxon>
        <taxon>Spirosomataceae</taxon>
        <taxon>Fibrisoma</taxon>
    </lineage>
</organism>
<gene>
    <name evidence="3" type="ORF">DYU11_16020</name>
</gene>
<evidence type="ECO:0000313" key="4">
    <source>
        <dbReference type="Proteomes" id="UP000283523"/>
    </source>
</evidence>